<organism evidence="8 9">
    <name type="scientific">Sphingomonas qomolangmaensis</name>
    <dbReference type="NCBI Taxonomy" id="2918765"/>
    <lineage>
        <taxon>Bacteria</taxon>
        <taxon>Pseudomonadati</taxon>
        <taxon>Pseudomonadota</taxon>
        <taxon>Alphaproteobacteria</taxon>
        <taxon>Sphingomonadales</taxon>
        <taxon>Sphingomonadaceae</taxon>
        <taxon>Sphingomonas</taxon>
    </lineage>
</organism>
<accession>A0ABY5LAY4</accession>
<evidence type="ECO:0000256" key="5">
    <source>
        <dbReference type="ARBA" id="ARBA00022989"/>
    </source>
</evidence>
<feature type="transmembrane region" description="Helical" evidence="7">
    <location>
        <begin position="47"/>
        <end position="68"/>
    </location>
</feature>
<evidence type="ECO:0000313" key="9">
    <source>
        <dbReference type="Proteomes" id="UP001058533"/>
    </source>
</evidence>
<keyword evidence="5 7" id="KW-1133">Transmembrane helix</keyword>
<dbReference type="RefSeq" id="WP_256505591.1">
    <property type="nucleotide sequence ID" value="NZ_CP101740.1"/>
</dbReference>
<keyword evidence="6 7" id="KW-0472">Membrane</keyword>
<dbReference type="EMBL" id="CP101740">
    <property type="protein sequence ID" value="UUL81856.1"/>
    <property type="molecule type" value="Genomic_DNA"/>
</dbReference>
<reference evidence="8" key="1">
    <citation type="submission" date="2022-07" db="EMBL/GenBank/DDBJ databases">
        <title>Sphingomonas sp. nov., a novel bacterium isolated from the north slope of the Mount Everest.</title>
        <authorList>
            <person name="Cui X."/>
            <person name="Liu Y."/>
        </authorList>
    </citation>
    <scope>NUCLEOTIDE SEQUENCE</scope>
    <source>
        <strain evidence="8">S5-59</strain>
    </source>
</reference>
<sequence length="70" mass="7421">MVTTLPVLLNTLLYAGIGMIVFAVGFWVLDKLTPGHLWNEIHDQRNIGVAIVTAAMALGLALIIAAAIHG</sequence>
<dbReference type="Pfam" id="PF03994">
    <property type="entry name" value="DUF350"/>
    <property type="match status" value="1"/>
</dbReference>
<keyword evidence="4 7" id="KW-0812">Transmembrane</keyword>
<evidence type="ECO:0000256" key="6">
    <source>
        <dbReference type="ARBA" id="ARBA00023136"/>
    </source>
</evidence>
<name>A0ABY5LAY4_9SPHN</name>
<comment type="similarity">
    <text evidence="2">Belongs to the UPF0719 family.</text>
</comment>
<keyword evidence="3" id="KW-1003">Cell membrane</keyword>
<evidence type="ECO:0000256" key="2">
    <source>
        <dbReference type="ARBA" id="ARBA00005779"/>
    </source>
</evidence>
<evidence type="ECO:0000313" key="8">
    <source>
        <dbReference type="EMBL" id="UUL81856.1"/>
    </source>
</evidence>
<protein>
    <submittedName>
        <fullName evidence="8">DUF350 domain-containing protein</fullName>
    </submittedName>
</protein>
<gene>
    <name evidence="8" type="ORF">NMP03_11715</name>
</gene>
<dbReference type="Proteomes" id="UP001058533">
    <property type="component" value="Chromosome"/>
</dbReference>
<feature type="transmembrane region" description="Helical" evidence="7">
    <location>
        <begin position="7"/>
        <end position="27"/>
    </location>
</feature>
<dbReference type="InterPro" id="IPR007140">
    <property type="entry name" value="DUF350"/>
</dbReference>
<keyword evidence="9" id="KW-1185">Reference proteome</keyword>
<evidence type="ECO:0000256" key="7">
    <source>
        <dbReference type="SAM" id="Phobius"/>
    </source>
</evidence>
<evidence type="ECO:0000256" key="1">
    <source>
        <dbReference type="ARBA" id="ARBA00004651"/>
    </source>
</evidence>
<proteinExistence type="inferred from homology"/>
<comment type="subcellular location">
    <subcellularLocation>
        <location evidence="1">Cell membrane</location>
        <topology evidence="1">Multi-pass membrane protein</topology>
    </subcellularLocation>
</comment>
<evidence type="ECO:0000256" key="3">
    <source>
        <dbReference type="ARBA" id="ARBA00022475"/>
    </source>
</evidence>
<evidence type="ECO:0000256" key="4">
    <source>
        <dbReference type="ARBA" id="ARBA00022692"/>
    </source>
</evidence>